<evidence type="ECO:0008006" key="4">
    <source>
        <dbReference type="Google" id="ProtNLM"/>
    </source>
</evidence>
<dbReference type="AlphaFoldDB" id="A0AAI9UWY2"/>
<dbReference type="Proteomes" id="UP001239213">
    <property type="component" value="Unassembled WGS sequence"/>
</dbReference>
<gene>
    <name evidence="2" type="ORF">CCUS01_07832</name>
</gene>
<keyword evidence="3" id="KW-1185">Reference proteome</keyword>
<keyword evidence="1" id="KW-0732">Signal</keyword>
<feature type="chain" id="PRO_5042594295" description="Secreted protein" evidence="1">
    <location>
        <begin position="31"/>
        <end position="175"/>
    </location>
</feature>
<proteinExistence type="predicted"/>
<evidence type="ECO:0000313" key="2">
    <source>
        <dbReference type="EMBL" id="KAK1464586.1"/>
    </source>
</evidence>
<reference evidence="2" key="1">
    <citation type="submission" date="2016-11" db="EMBL/GenBank/DDBJ databases">
        <title>The genome sequence of Colletotrichum cuscutae.</title>
        <authorList>
            <person name="Baroncelli R."/>
        </authorList>
    </citation>
    <scope>NUCLEOTIDE SEQUENCE</scope>
    <source>
        <strain evidence="2">IMI 304802</strain>
    </source>
</reference>
<protein>
    <recommendedName>
        <fullName evidence="4">Secreted protein</fullName>
    </recommendedName>
</protein>
<sequence length="175" mass="20074">MFHVPPSTRRWRFEMRWRVHVLIFPLSTLSMQIMCVQCNHSRHRLPGKLRNVAELRRYQHSTNHLGGERLTCRLMPAALKIAGPHEMSEQVPNKTVTVSTQVACPGSIDPGRRLKKREAAGNSARNAHCYCLLYDHSSKCRVFRTLRGPDERQKNEQGNIRVVLRNKEDAEVPGG</sequence>
<accession>A0AAI9UWY2</accession>
<name>A0AAI9UWY2_9PEZI</name>
<feature type="signal peptide" evidence="1">
    <location>
        <begin position="1"/>
        <end position="30"/>
    </location>
</feature>
<organism evidence="2 3">
    <name type="scientific">Colletotrichum cuscutae</name>
    <dbReference type="NCBI Taxonomy" id="1209917"/>
    <lineage>
        <taxon>Eukaryota</taxon>
        <taxon>Fungi</taxon>
        <taxon>Dikarya</taxon>
        <taxon>Ascomycota</taxon>
        <taxon>Pezizomycotina</taxon>
        <taxon>Sordariomycetes</taxon>
        <taxon>Hypocreomycetidae</taxon>
        <taxon>Glomerellales</taxon>
        <taxon>Glomerellaceae</taxon>
        <taxon>Colletotrichum</taxon>
        <taxon>Colletotrichum acutatum species complex</taxon>
    </lineage>
</organism>
<evidence type="ECO:0000256" key="1">
    <source>
        <dbReference type="SAM" id="SignalP"/>
    </source>
</evidence>
<dbReference type="EMBL" id="MPDP01000264">
    <property type="protein sequence ID" value="KAK1464586.1"/>
    <property type="molecule type" value="Genomic_DNA"/>
</dbReference>
<comment type="caution">
    <text evidence="2">The sequence shown here is derived from an EMBL/GenBank/DDBJ whole genome shotgun (WGS) entry which is preliminary data.</text>
</comment>
<evidence type="ECO:0000313" key="3">
    <source>
        <dbReference type="Proteomes" id="UP001239213"/>
    </source>
</evidence>